<comment type="caution">
    <text evidence="2">The sequence shown here is derived from an EMBL/GenBank/DDBJ whole genome shotgun (WGS) entry which is preliminary data.</text>
</comment>
<dbReference type="RefSeq" id="WP_167171194.1">
    <property type="nucleotide sequence ID" value="NZ_BAAAOO010000006.1"/>
</dbReference>
<accession>A0ABX0SJI0</accession>
<keyword evidence="1" id="KW-1133">Transmembrane helix</keyword>
<feature type="transmembrane region" description="Helical" evidence="1">
    <location>
        <begin position="21"/>
        <end position="42"/>
    </location>
</feature>
<organism evidence="2 3">
    <name type="scientific">Brooklawnia cerclae</name>
    <dbReference type="NCBI Taxonomy" id="349934"/>
    <lineage>
        <taxon>Bacteria</taxon>
        <taxon>Bacillati</taxon>
        <taxon>Actinomycetota</taxon>
        <taxon>Actinomycetes</taxon>
        <taxon>Propionibacteriales</taxon>
        <taxon>Propionibacteriaceae</taxon>
        <taxon>Brooklawnia</taxon>
    </lineage>
</organism>
<proteinExistence type="predicted"/>
<evidence type="ECO:0000313" key="2">
    <source>
        <dbReference type="EMBL" id="NIH58548.1"/>
    </source>
</evidence>
<keyword evidence="1" id="KW-0812">Transmembrane</keyword>
<feature type="transmembrane region" description="Helical" evidence="1">
    <location>
        <begin position="48"/>
        <end position="72"/>
    </location>
</feature>
<keyword evidence="3" id="KW-1185">Reference proteome</keyword>
<reference evidence="2 3" key="1">
    <citation type="submission" date="2020-02" db="EMBL/GenBank/DDBJ databases">
        <title>Sequencing the genomes of 1000 actinobacteria strains.</title>
        <authorList>
            <person name="Klenk H.-P."/>
        </authorList>
    </citation>
    <scope>NUCLEOTIDE SEQUENCE [LARGE SCALE GENOMIC DNA]</scope>
    <source>
        <strain evidence="2 3">DSM 19609</strain>
    </source>
</reference>
<evidence type="ECO:0000256" key="1">
    <source>
        <dbReference type="SAM" id="Phobius"/>
    </source>
</evidence>
<dbReference type="EMBL" id="JAAMOZ010000004">
    <property type="protein sequence ID" value="NIH58548.1"/>
    <property type="molecule type" value="Genomic_DNA"/>
</dbReference>
<gene>
    <name evidence="2" type="ORF">FB473_003245</name>
</gene>
<dbReference type="Proteomes" id="UP000749311">
    <property type="component" value="Unassembled WGS sequence"/>
</dbReference>
<keyword evidence="1" id="KW-0472">Membrane</keyword>
<sequence>MTVSSHGDSVAYYALRPKAPVRAVVLAAVLAIAGAVLCWFGWPEPRNLPLGIAGAVSAAVGVALGIAAVAFVSSGTLHIVLSDDGFDVSGPGYHKGGAWIDVTGVSATPDGSRLVIAQGLVDRTFIQCPGGVADERMRALTLDVSARLAERAA</sequence>
<name>A0ABX0SJI0_9ACTN</name>
<protein>
    <recommendedName>
        <fullName evidence="4">Lipoprotein</fullName>
    </recommendedName>
</protein>
<evidence type="ECO:0000313" key="3">
    <source>
        <dbReference type="Proteomes" id="UP000749311"/>
    </source>
</evidence>
<evidence type="ECO:0008006" key="4">
    <source>
        <dbReference type="Google" id="ProtNLM"/>
    </source>
</evidence>